<evidence type="ECO:0000313" key="3">
    <source>
        <dbReference type="Proteomes" id="UP000815325"/>
    </source>
</evidence>
<evidence type="ECO:0000256" key="1">
    <source>
        <dbReference type="SAM" id="Phobius"/>
    </source>
</evidence>
<dbReference type="EMBL" id="MU069721">
    <property type="protein sequence ID" value="KAF5835126.1"/>
    <property type="molecule type" value="Genomic_DNA"/>
</dbReference>
<protein>
    <recommendedName>
        <fullName evidence="4">Encoded protein</fullName>
    </recommendedName>
</protein>
<feature type="transmembrane region" description="Helical" evidence="1">
    <location>
        <begin position="63"/>
        <end position="84"/>
    </location>
</feature>
<reference evidence="2" key="1">
    <citation type="submission" date="2017-08" db="EMBL/GenBank/DDBJ databases">
        <authorList>
            <person name="Polle J.E."/>
            <person name="Barry K."/>
            <person name="Cushman J."/>
            <person name="Schmutz J."/>
            <person name="Tran D."/>
            <person name="Hathwaick L.T."/>
            <person name="Yim W.C."/>
            <person name="Jenkins J."/>
            <person name="Mckie-Krisberg Z.M."/>
            <person name="Prochnik S."/>
            <person name="Lindquist E."/>
            <person name="Dockter R.B."/>
            <person name="Adam C."/>
            <person name="Molina H."/>
            <person name="Bunkerborg J."/>
            <person name="Jin E."/>
            <person name="Buchheim M."/>
            <person name="Magnuson J."/>
        </authorList>
    </citation>
    <scope>NUCLEOTIDE SEQUENCE</scope>
    <source>
        <strain evidence="2">CCAP 19/18</strain>
    </source>
</reference>
<evidence type="ECO:0000313" key="2">
    <source>
        <dbReference type="EMBL" id="KAF5835126.1"/>
    </source>
</evidence>
<evidence type="ECO:0008006" key="4">
    <source>
        <dbReference type="Google" id="ProtNLM"/>
    </source>
</evidence>
<keyword evidence="3" id="KW-1185">Reference proteome</keyword>
<proteinExistence type="predicted"/>
<gene>
    <name evidence="2" type="ORF">DUNSADRAFT_7845</name>
</gene>
<keyword evidence="1" id="KW-1133">Transmembrane helix</keyword>
<keyword evidence="1" id="KW-0472">Membrane</keyword>
<sequence length="141" mass="15330">MSTCKHIYTNTNCKHTPATLKKPLLLGATDATLGCPTVLAGSWDWLTSPSLDFSRSPGEEIALIIRLLLLLTAIRLLLTTGFAVRAPHDDSRRRCMSLFRKITIGGSEEHTHFVCSHIKITGKGARCAVCALQVLTGMSLP</sequence>
<organism evidence="2 3">
    <name type="scientific">Dunaliella salina</name>
    <name type="common">Green alga</name>
    <name type="synonym">Protococcus salinus</name>
    <dbReference type="NCBI Taxonomy" id="3046"/>
    <lineage>
        <taxon>Eukaryota</taxon>
        <taxon>Viridiplantae</taxon>
        <taxon>Chlorophyta</taxon>
        <taxon>core chlorophytes</taxon>
        <taxon>Chlorophyceae</taxon>
        <taxon>CS clade</taxon>
        <taxon>Chlamydomonadales</taxon>
        <taxon>Dunaliellaceae</taxon>
        <taxon>Dunaliella</taxon>
    </lineage>
</organism>
<comment type="caution">
    <text evidence="2">The sequence shown here is derived from an EMBL/GenBank/DDBJ whole genome shotgun (WGS) entry which is preliminary data.</text>
</comment>
<keyword evidence="1" id="KW-0812">Transmembrane</keyword>
<name>A0ABQ7GKL5_DUNSA</name>
<feature type="transmembrane region" description="Helical" evidence="1">
    <location>
        <begin position="24"/>
        <end position="43"/>
    </location>
</feature>
<accession>A0ABQ7GKL5</accession>
<dbReference type="Proteomes" id="UP000815325">
    <property type="component" value="Unassembled WGS sequence"/>
</dbReference>